<dbReference type="Gene3D" id="3.40.1440.60">
    <property type="entry name" value="PriA, 3(prime) DNA-binding domain"/>
    <property type="match status" value="1"/>
</dbReference>
<comment type="subunit">
    <text evidence="8">Component of the replication restart primosome.</text>
</comment>
<dbReference type="GO" id="GO:0008270">
    <property type="term" value="F:zinc ion binding"/>
    <property type="evidence" value="ECO:0007669"/>
    <property type="project" value="UniProtKB-UniRule"/>
</dbReference>
<dbReference type="Proteomes" id="UP000233249">
    <property type="component" value="Unassembled WGS sequence"/>
</dbReference>
<evidence type="ECO:0000256" key="7">
    <source>
        <dbReference type="ARBA" id="ARBA00023125"/>
    </source>
</evidence>
<dbReference type="Pfam" id="PF17764">
    <property type="entry name" value="PriA_3primeBD"/>
    <property type="match status" value="1"/>
</dbReference>
<keyword evidence="2 8" id="KW-0235">DNA replication</keyword>
<name>A0A2N0XAB1_9CORY</name>
<dbReference type="InterPro" id="IPR027417">
    <property type="entry name" value="P-loop_NTPase"/>
</dbReference>
<dbReference type="GO" id="GO:0006270">
    <property type="term" value="P:DNA replication initiation"/>
    <property type="evidence" value="ECO:0007669"/>
    <property type="project" value="TreeGrafter"/>
</dbReference>
<dbReference type="GO" id="GO:0005524">
    <property type="term" value="F:ATP binding"/>
    <property type="evidence" value="ECO:0007669"/>
    <property type="project" value="UniProtKB-UniRule"/>
</dbReference>
<dbReference type="InterPro" id="IPR042115">
    <property type="entry name" value="PriA_3primeBD_sf"/>
</dbReference>
<dbReference type="RefSeq" id="WP_101172673.1">
    <property type="nucleotide sequence ID" value="NZ_JAKRKB010000001.1"/>
</dbReference>
<dbReference type="OrthoDB" id="3177118at2"/>
<evidence type="ECO:0000313" key="10">
    <source>
        <dbReference type="EMBL" id="PKF69646.1"/>
    </source>
</evidence>
<keyword evidence="6 8" id="KW-0067">ATP-binding</keyword>
<feature type="binding site" evidence="8">
    <location>
        <position position="435"/>
    </location>
    <ligand>
        <name>Zn(2+)</name>
        <dbReference type="ChEBI" id="CHEBI:29105"/>
        <label>1</label>
    </ligand>
</feature>
<evidence type="ECO:0000259" key="9">
    <source>
        <dbReference type="Pfam" id="PF17764"/>
    </source>
</evidence>
<comment type="caution">
    <text evidence="8">As this protein does not have any detectable helicase domains, it probably does not have helicase activity.</text>
</comment>
<feature type="binding site" evidence="8">
    <location>
        <position position="392"/>
    </location>
    <ligand>
        <name>Zn(2+)</name>
        <dbReference type="ChEBI" id="CHEBI:29105"/>
        <label>1</label>
    </ligand>
</feature>
<proteinExistence type="inferred from homology"/>
<keyword evidence="5 8" id="KW-0862">Zinc</keyword>
<dbReference type="STRING" id="1121365.GCA_000375365_01599"/>
<keyword evidence="4 8" id="KW-0547">Nucleotide-binding</keyword>
<keyword evidence="7 8" id="KW-0238">DNA-binding</keyword>
<dbReference type="InterPro" id="IPR041222">
    <property type="entry name" value="PriA_3primeBD"/>
</dbReference>
<gene>
    <name evidence="8" type="primary">priA</name>
    <name evidence="10" type="ORF">CXB45_00310</name>
</gene>
<evidence type="ECO:0000256" key="3">
    <source>
        <dbReference type="ARBA" id="ARBA00022723"/>
    </source>
</evidence>
<comment type="similarity">
    <text evidence="8">Belongs to the helicase family. PriA subfamily.</text>
</comment>
<dbReference type="NCBIfam" id="NF011455">
    <property type="entry name" value="PRK14873.1-5"/>
    <property type="match status" value="1"/>
</dbReference>
<dbReference type="GO" id="GO:0006310">
    <property type="term" value="P:DNA recombination"/>
    <property type="evidence" value="ECO:0007669"/>
    <property type="project" value="InterPro"/>
</dbReference>
<dbReference type="EMBL" id="PJAF01000001">
    <property type="protein sequence ID" value="PKF69646.1"/>
    <property type="molecule type" value="Genomic_DNA"/>
</dbReference>
<dbReference type="PANTHER" id="PTHR30580">
    <property type="entry name" value="PRIMOSOMAL PROTEIN N"/>
    <property type="match status" value="1"/>
</dbReference>
<feature type="binding site" evidence="8">
    <location>
        <position position="420"/>
    </location>
    <ligand>
        <name>Zn(2+)</name>
        <dbReference type="ChEBI" id="CHEBI:29105"/>
        <label>2</label>
    </ligand>
</feature>
<evidence type="ECO:0000256" key="1">
    <source>
        <dbReference type="ARBA" id="ARBA00022515"/>
    </source>
</evidence>
<feature type="domain" description="Primosomal protein N' 3' DNA-binding" evidence="9">
    <location>
        <begin position="24"/>
        <end position="115"/>
    </location>
</feature>
<organism evidence="10 11">
    <name type="scientific">Corynebacterium mastitidis</name>
    <dbReference type="NCBI Taxonomy" id="161890"/>
    <lineage>
        <taxon>Bacteria</taxon>
        <taxon>Bacillati</taxon>
        <taxon>Actinomycetota</taxon>
        <taxon>Actinomycetes</taxon>
        <taxon>Mycobacteriales</taxon>
        <taxon>Corynebacteriaceae</taxon>
        <taxon>Corynebacterium</taxon>
    </lineage>
</organism>
<keyword evidence="3 8" id="KW-0479">Metal-binding</keyword>
<comment type="caution">
    <text evidence="10">The sequence shown here is derived from an EMBL/GenBank/DDBJ whole genome shotgun (WGS) entry which is preliminary data.</text>
</comment>
<protein>
    <recommendedName>
        <fullName evidence="8">Probable replication restart protein PriA</fullName>
    </recommendedName>
    <alternativeName>
        <fullName evidence="8">Putative ATP-dependent DNA helicase PriA</fullName>
    </alternativeName>
</protein>
<feature type="binding site" evidence="8">
    <location>
        <position position="423"/>
    </location>
    <ligand>
        <name>Zn(2+)</name>
        <dbReference type="ChEBI" id="CHEBI:29105"/>
        <label>2</label>
    </ligand>
</feature>
<evidence type="ECO:0000313" key="11">
    <source>
        <dbReference type="Proteomes" id="UP000233249"/>
    </source>
</evidence>
<comment type="cofactor">
    <cofactor evidence="8">
        <name>Zn(2+)</name>
        <dbReference type="ChEBI" id="CHEBI:29105"/>
    </cofactor>
    <text evidence="8">Binds 2 zinc ions per subunit.</text>
</comment>
<dbReference type="GO" id="GO:0006302">
    <property type="term" value="P:double-strand break repair"/>
    <property type="evidence" value="ECO:0007669"/>
    <property type="project" value="InterPro"/>
</dbReference>
<evidence type="ECO:0000256" key="5">
    <source>
        <dbReference type="ARBA" id="ARBA00022833"/>
    </source>
</evidence>
<dbReference type="GO" id="GO:0003677">
    <property type="term" value="F:DNA binding"/>
    <property type="evidence" value="ECO:0007669"/>
    <property type="project" value="UniProtKB-UniRule"/>
</dbReference>
<dbReference type="AlphaFoldDB" id="A0A2N0XAB1"/>
<comment type="function">
    <text evidence="8">Initiates the restart of stalled replication forks, which reloads the replicative helicase on sites other than the origin of replication. Recognizes and binds to abandoned replication forks and remodels them to uncover a helicase loading site. Promotes assembly of the primosome at these replication forks.</text>
</comment>
<sequence>MATSPRVPAAERPVARVLPLLGLAHLDRLFDYQVSQEQSEQARPGVRVRIRFAGRLVDAMLVERAEATEHPGRLRYLERVISPEVVYPERTRRLVDALCARYAGTRSDLIRAAVPARHAGAEAADTETPWEELGQAGEPDLSPWSAYQHGESFVDAVLDRRRARVAWQIAPGDDWAAALAALAAKVALGGGGVLVVAPDQGDVDALEAALRAHVGAKQITVLGAALGPQARYRRFLSILHGQGRIVIGTRSAAFAPVARLELAVVLFDGDENHVDPRAPYAHSREVLTTRASAEHASLIIAGHARTAEAQLLVESGWAHDLVASRDALRARMPRIQAVGDSDFELAKDPLARAARIPAVAFQALRGGLDAGRPVLVHTPRKGYIPALACGSCRAPARCRHCNGPLGLPREESREAAVPTCRWCGRPDTRHRCAQCGATALRAVVLGNQRTAEELGRAFPSVRVIASGGNHQHREIPDAPALVVATPGAEPRIAGGGRYGAAVLLDTWALLGRQDLRAEEDALATWAAVATLVEPHRRGGRVIVAADPALPVVQHLIRWDMPTAAARELEQRREVRFPPAVHMAAIDGAAAAVDSVLREARLPEHADVLGPVDLPPGEHLPGEYDERRFGPAQRVLVRTPLGPRGELGAALKAAMIARIARREDLPLRIRVDPVHVG</sequence>
<feature type="binding site" evidence="8">
    <location>
        <position position="398"/>
    </location>
    <ligand>
        <name>Zn(2+)</name>
        <dbReference type="ChEBI" id="CHEBI:29105"/>
        <label>2</label>
    </ligand>
</feature>
<evidence type="ECO:0000256" key="4">
    <source>
        <dbReference type="ARBA" id="ARBA00022741"/>
    </source>
</evidence>
<feature type="binding site" evidence="8">
    <location>
        <position position="389"/>
    </location>
    <ligand>
        <name>Zn(2+)</name>
        <dbReference type="ChEBI" id="CHEBI:29105"/>
        <label>1</label>
    </ligand>
</feature>
<dbReference type="HAMAP" id="MF_00983">
    <property type="entry name" value="PriA"/>
    <property type="match status" value="1"/>
</dbReference>
<evidence type="ECO:0000256" key="6">
    <source>
        <dbReference type="ARBA" id="ARBA00022840"/>
    </source>
</evidence>
<feature type="binding site" evidence="8">
    <location>
        <position position="432"/>
    </location>
    <ligand>
        <name>Zn(2+)</name>
        <dbReference type="ChEBI" id="CHEBI:29105"/>
        <label>1</label>
    </ligand>
</feature>
<dbReference type="GO" id="GO:1990077">
    <property type="term" value="C:primosome complex"/>
    <property type="evidence" value="ECO:0007669"/>
    <property type="project" value="UniProtKB-UniRule"/>
</dbReference>
<dbReference type="PANTHER" id="PTHR30580:SF0">
    <property type="entry name" value="PRIMOSOMAL PROTEIN N"/>
    <property type="match status" value="1"/>
</dbReference>
<dbReference type="Gene3D" id="3.40.50.300">
    <property type="entry name" value="P-loop containing nucleotide triphosphate hydrolases"/>
    <property type="match status" value="1"/>
</dbReference>
<evidence type="ECO:0000256" key="8">
    <source>
        <dbReference type="HAMAP-Rule" id="MF_00983"/>
    </source>
</evidence>
<evidence type="ECO:0000256" key="2">
    <source>
        <dbReference type="ARBA" id="ARBA00022705"/>
    </source>
</evidence>
<feature type="binding site" evidence="8">
    <location>
        <position position="401"/>
    </location>
    <ligand>
        <name>Zn(2+)</name>
        <dbReference type="ChEBI" id="CHEBI:29105"/>
        <label>2</label>
    </ligand>
</feature>
<keyword evidence="1 8" id="KW-0639">Primosome</keyword>
<dbReference type="GO" id="GO:0043138">
    <property type="term" value="F:3'-5' DNA helicase activity"/>
    <property type="evidence" value="ECO:0007669"/>
    <property type="project" value="TreeGrafter"/>
</dbReference>
<dbReference type="InterPro" id="IPR005259">
    <property type="entry name" value="PriA"/>
</dbReference>
<accession>A0A2N0XAB1</accession>
<dbReference type="GO" id="GO:0006269">
    <property type="term" value="P:DNA replication, synthesis of primer"/>
    <property type="evidence" value="ECO:0007669"/>
    <property type="project" value="UniProtKB-KW"/>
</dbReference>
<reference evidence="10 11" key="1">
    <citation type="submission" date="2017-12" db="EMBL/GenBank/DDBJ databases">
        <title>Corynebacterium mastitidis 16-1433 Genome.</title>
        <authorList>
            <person name="Gulvik C.A."/>
        </authorList>
    </citation>
    <scope>NUCLEOTIDE SEQUENCE [LARGE SCALE GENOMIC DNA]</scope>
    <source>
        <strain evidence="10 11">16-1433</strain>
    </source>
</reference>